<keyword evidence="4" id="KW-1185">Reference proteome</keyword>
<dbReference type="AlphaFoldDB" id="A0A4R1L7Y8"/>
<evidence type="ECO:0000259" key="2">
    <source>
        <dbReference type="Pfam" id="PF00248"/>
    </source>
</evidence>
<dbReference type="SUPFAM" id="SSF51430">
    <property type="entry name" value="NAD(P)-linked oxidoreductase"/>
    <property type="match status" value="1"/>
</dbReference>
<keyword evidence="1" id="KW-0560">Oxidoreductase</keyword>
<dbReference type="PANTHER" id="PTHR43625">
    <property type="entry name" value="AFLATOXIN B1 ALDEHYDE REDUCTASE"/>
    <property type="match status" value="1"/>
</dbReference>
<dbReference type="InterPro" id="IPR020471">
    <property type="entry name" value="AKR"/>
</dbReference>
<evidence type="ECO:0000256" key="1">
    <source>
        <dbReference type="ARBA" id="ARBA00023002"/>
    </source>
</evidence>
<feature type="domain" description="NADP-dependent oxidoreductase" evidence="2">
    <location>
        <begin position="25"/>
        <end position="287"/>
    </location>
</feature>
<gene>
    <name evidence="3" type="ORF">C7378_1964</name>
</gene>
<evidence type="ECO:0000313" key="3">
    <source>
        <dbReference type="EMBL" id="TCK74342.1"/>
    </source>
</evidence>
<dbReference type="RefSeq" id="WP_131995284.1">
    <property type="nucleotide sequence ID" value="NZ_SMGK01000002.1"/>
</dbReference>
<name>A0A4R1L7Y8_9BACT</name>
<accession>A0A4R1L7Y8</accession>
<dbReference type="InterPro" id="IPR023210">
    <property type="entry name" value="NADP_OxRdtase_dom"/>
</dbReference>
<dbReference type="PANTHER" id="PTHR43625:SF40">
    <property type="entry name" value="ALDO-KETO REDUCTASE YAKC [NADP(+)]"/>
    <property type="match status" value="1"/>
</dbReference>
<dbReference type="GO" id="GO:0016491">
    <property type="term" value="F:oxidoreductase activity"/>
    <property type="evidence" value="ECO:0007669"/>
    <property type="project" value="UniProtKB-KW"/>
</dbReference>
<dbReference type="Gene3D" id="3.20.20.100">
    <property type="entry name" value="NADP-dependent oxidoreductase domain"/>
    <property type="match status" value="1"/>
</dbReference>
<comment type="caution">
    <text evidence="3">The sequence shown here is derived from an EMBL/GenBank/DDBJ whole genome shotgun (WGS) entry which is preliminary data.</text>
</comment>
<proteinExistence type="predicted"/>
<dbReference type="PRINTS" id="PR00069">
    <property type="entry name" value="ALDKETRDTASE"/>
</dbReference>
<reference evidence="3 4" key="1">
    <citation type="submission" date="2019-03" db="EMBL/GenBank/DDBJ databases">
        <title>Genomic Encyclopedia of Type Strains, Phase IV (KMG-IV): sequencing the most valuable type-strain genomes for metagenomic binning, comparative biology and taxonomic classification.</title>
        <authorList>
            <person name="Goeker M."/>
        </authorList>
    </citation>
    <scope>NUCLEOTIDE SEQUENCE [LARGE SCALE GENOMIC DNA]</scope>
    <source>
        <strain evidence="3 4">DSM 103428</strain>
    </source>
</reference>
<organism evidence="3 4">
    <name type="scientific">Acidipila rosea</name>
    <dbReference type="NCBI Taxonomy" id="768535"/>
    <lineage>
        <taxon>Bacteria</taxon>
        <taxon>Pseudomonadati</taxon>
        <taxon>Acidobacteriota</taxon>
        <taxon>Terriglobia</taxon>
        <taxon>Terriglobales</taxon>
        <taxon>Acidobacteriaceae</taxon>
        <taxon>Acidipila</taxon>
    </lineage>
</organism>
<dbReference type="Pfam" id="PF00248">
    <property type="entry name" value="Aldo_ket_red"/>
    <property type="match status" value="1"/>
</dbReference>
<dbReference type="EMBL" id="SMGK01000002">
    <property type="protein sequence ID" value="TCK74342.1"/>
    <property type="molecule type" value="Genomic_DNA"/>
</dbReference>
<dbReference type="CDD" id="cd19088">
    <property type="entry name" value="AKR_AKR13B1"/>
    <property type="match status" value="1"/>
</dbReference>
<dbReference type="Proteomes" id="UP000295210">
    <property type="component" value="Unassembled WGS sequence"/>
</dbReference>
<protein>
    <submittedName>
        <fullName evidence="3">Aryl-alcohol dehydrogenase-like predicted oxidoreductase</fullName>
    </submittedName>
</protein>
<dbReference type="GO" id="GO:0005737">
    <property type="term" value="C:cytoplasm"/>
    <property type="evidence" value="ECO:0007669"/>
    <property type="project" value="TreeGrafter"/>
</dbReference>
<sequence>MSLEQRPSAAAAGTFTIGGDLTVNRLGYGAMRITGPGIWGPPADKEAALATVRHAVELGVNIIDTADSYGPNVSEELISEALYPYPSGVVVATKGGWERPGPGQWTHNASPTHLAKALEGSLKRLRLDRIDVYQLHAPDNAVSFEASVGALAKLREQGKIRHVALSNVTREHIERARRIVPIVSVQNRYSFADRESDFIVDYCEENNIAFFPWAPLGQAKEAHEAVKAVAAEMGATPLQVALAWLLKRSRVIVPIPGTSSIKHLEENVAAAALKLSEAAYEKLSAVNHPPASLRG</sequence>
<dbReference type="NCBIfam" id="NF007695">
    <property type="entry name" value="PRK10376.1"/>
    <property type="match status" value="1"/>
</dbReference>
<evidence type="ECO:0000313" key="4">
    <source>
        <dbReference type="Proteomes" id="UP000295210"/>
    </source>
</evidence>
<dbReference type="InterPro" id="IPR036812">
    <property type="entry name" value="NAD(P)_OxRdtase_dom_sf"/>
</dbReference>
<dbReference type="OrthoDB" id="9773828at2"/>
<dbReference type="InterPro" id="IPR050791">
    <property type="entry name" value="Aldo-Keto_reductase"/>
</dbReference>